<organism evidence="1 2">
    <name type="scientific">Parachlamydia acanthamoebae (strain UV7)</name>
    <dbReference type="NCBI Taxonomy" id="765952"/>
    <lineage>
        <taxon>Bacteria</taxon>
        <taxon>Pseudomonadati</taxon>
        <taxon>Chlamydiota</taxon>
        <taxon>Chlamydiia</taxon>
        <taxon>Parachlamydiales</taxon>
        <taxon>Parachlamydiaceae</taxon>
        <taxon>Parachlamydia</taxon>
    </lineage>
</organism>
<dbReference type="KEGG" id="puv:PUV_14510"/>
<keyword evidence="2" id="KW-1185">Reference proteome</keyword>
<dbReference type="EMBL" id="FR872580">
    <property type="protein sequence ID" value="CCB86401.1"/>
    <property type="molecule type" value="Genomic_DNA"/>
</dbReference>
<reference evidence="1 2" key="2">
    <citation type="journal article" date="2011" name="Mol. Biol. Evol.">
        <title>Unity in variety--the pan-genome of the Chlamydiae.</title>
        <authorList>
            <person name="Collingro A."/>
            <person name="Tischler P."/>
            <person name="Weinmaier T."/>
            <person name="Penz T."/>
            <person name="Heinz E."/>
            <person name="Brunham R.C."/>
            <person name="Read T.D."/>
            <person name="Bavoil P.M."/>
            <person name="Sachse K."/>
            <person name="Kahane S."/>
            <person name="Friedman M.G."/>
            <person name="Rattei T."/>
            <person name="Myers G.S."/>
            <person name="Horn M."/>
        </authorList>
    </citation>
    <scope>NUCLEOTIDE SEQUENCE [LARGE SCALE GENOMIC DNA]</scope>
    <source>
        <strain evidence="2">UV7</strain>
    </source>
</reference>
<reference key="1">
    <citation type="journal article" date="2011" name="Mol. Biol. Evol.">
        <title>Unity in variety -- the pan-genome of the Chlamydiae.</title>
        <authorList>
            <person name="Collingro A."/>
            <person name="Tischler P."/>
            <person name="Weinmaier T."/>
            <person name="Penz T."/>
            <person name="Heinz E."/>
            <person name="Brunham R.C."/>
            <person name="Read T.D."/>
            <person name="Bavoil P.M."/>
            <person name="Sachse K."/>
            <person name="Kahane S."/>
            <person name="Friedman M.G."/>
            <person name="Rattei T."/>
            <person name="Myers G.S.A."/>
            <person name="Horn M."/>
        </authorList>
    </citation>
    <scope>NUCLEOTIDE SEQUENCE</scope>
    <source>
        <strain>UV7</strain>
    </source>
</reference>
<accession>F8KZQ0</accession>
<proteinExistence type="predicted"/>
<evidence type="ECO:0000313" key="2">
    <source>
        <dbReference type="Proteomes" id="UP000000495"/>
    </source>
</evidence>
<gene>
    <name evidence="1" type="ordered locus">PUV_14510</name>
</gene>
<dbReference type="Proteomes" id="UP000000495">
    <property type="component" value="Chromosome"/>
</dbReference>
<protein>
    <submittedName>
        <fullName evidence="1">Uncharacterized protein</fullName>
    </submittedName>
</protein>
<sequence length="40" mass="4660">MVMEFVSPSGARGKKLVKNFNKQEKCKIFINEFKARLKTI</sequence>
<dbReference type="AlphaFoldDB" id="F8KZQ0"/>
<evidence type="ECO:0000313" key="1">
    <source>
        <dbReference type="EMBL" id="CCB86401.1"/>
    </source>
</evidence>
<dbReference type="HOGENOM" id="CLU_3293614_0_0_0"/>
<name>F8KZQ0_PARAV</name>